<comment type="caution">
    <text evidence="2">The sequence shown here is derived from an EMBL/GenBank/DDBJ whole genome shotgun (WGS) entry which is preliminary data.</text>
</comment>
<proteinExistence type="predicted"/>
<sequence>MKIPYKNIYDVLHTNRFIVMATIFGSVITCCFSTYMVIKLHNNSMDSAFVINSDGSIIPLKMVSQRENLEVESKTHLTLFHQYFYGIDASNYEKNLEKALWLGNSSIDALYHQKKVDGVYNRLLQYALVQKVISIESIVDIQEEPFPFTTRTVFNINRGPITDIYELTTSGNLMRVDRNFPHNPHGLLITNFFENTLRKLDNYAPTKK</sequence>
<evidence type="ECO:0000256" key="1">
    <source>
        <dbReference type="SAM" id="Phobius"/>
    </source>
</evidence>
<feature type="transmembrane region" description="Helical" evidence="1">
    <location>
        <begin position="17"/>
        <end position="38"/>
    </location>
</feature>
<keyword evidence="3" id="KW-1185">Reference proteome</keyword>
<keyword evidence="1" id="KW-0812">Transmembrane</keyword>
<keyword evidence="1" id="KW-0472">Membrane</keyword>
<dbReference type="RefSeq" id="WP_008237978.1">
    <property type="nucleotide sequence ID" value="NZ_AJJU01000004.1"/>
</dbReference>
<organism evidence="2 3">
    <name type="scientific">Imtechella halotolerans K1</name>
    <dbReference type="NCBI Taxonomy" id="946077"/>
    <lineage>
        <taxon>Bacteria</taxon>
        <taxon>Pseudomonadati</taxon>
        <taxon>Bacteroidota</taxon>
        <taxon>Flavobacteriia</taxon>
        <taxon>Flavobacteriales</taxon>
        <taxon>Flavobacteriaceae</taxon>
        <taxon>Imtechella</taxon>
    </lineage>
</organism>
<keyword evidence="1" id="KW-1133">Transmembrane helix</keyword>
<accession>I0WGJ1</accession>
<dbReference type="PATRIC" id="fig|946077.3.peg.977"/>
<reference evidence="2 3" key="1">
    <citation type="journal article" date="2012" name="J. Bacteriol.">
        <title>Genome Sequence of the Halotolerant Bacterium Imtechella halotolerans K1T.</title>
        <authorList>
            <person name="Kumar S."/>
            <person name="Vikram S."/>
            <person name="Subramanian S."/>
            <person name="Raghava G.P."/>
            <person name="Pinnaka A.K."/>
        </authorList>
    </citation>
    <scope>NUCLEOTIDE SEQUENCE [LARGE SCALE GENOMIC DNA]</scope>
    <source>
        <strain evidence="2 3">K1</strain>
    </source>
</reference>
<evidence type="ECO:0000313" key="2">
    <source>
        <dbReference type="EMBL" id="EID75507.1"/>
    </source>
</evidence>
<dbReference type="OrthoDB" id="1039148at2"/>
<dbReference type="AlphaFoldDB" id="I0WGJ1"/>
<dbReference type="Proteomes" id="UP000005938">
    <property type="component" value="Unassembled WGS sequence"/>
</dbReference>
<protein>
    <submittedName>
        <fullName evidence="2">Conjugate transposon protein</fullName>
    </submittedName>
</protein>
<name>I0WGJ1_9FLAO</name>
<dbReference type="STRING" id="946077.W5A_04813"/>
<dbReference type="eggNOG" id="COG3701">
    <property type="taxonomic scope" value="Bacteria"/>
</dbReference>
<gene>
    <name evidence="2" type="ORF">W5A_04813</name>
</gene>
<evidence type="ECO:0000313" key="3">
    <source>
        <dbReference type="Proteomes" id="UP000005938"/>
    </source>
</evidence>
<dbReference type="EMBL" id="AJJU01000004">
    <property type="protein sequence ID" value="EID75507.1"/>
    <property type="molecule type" value="Genomic_DNA"/>
</dbReference>